<evidence type="ECO:0000259" key="2">
    <source>
        <dbReference type="Pfam" id="PF00534"/>
    </source>
</evidence>
<name>A0A916RER0_9HYPH</name>
<dbReference type="RefSeq" id="WP_188719223.1">
    <property type="nucleotide sequence ID" value="NZ_BMIF01000001.1"/>
</dbReference>
<dbReference type="Gene3D" id="3.40.50.2000">
    <property type="entry name" value="Glycogen Phosphorylase B"/>
    <property type="match status" value="2"/>
</dbReference>
<organism evidence="3 4">
    <name type="scientific">Nitratireductor aestuarii</name>
    <dbReference type="NCBI Taxonomy" id="1735103"/>
    <lineage>
        <taxon>Bacteria</taxon>
        <taxon>Pseudomonadati</taxon>
        <taxon>Pseudomonadota</taxon>
        <taxon>Alphaproteobacteria</taxon>
        <taxon>Hyphomicrobiales</taxon>
        <taxon>Phyllobacteriaceae</taxon>
        <taxon>Nitratireductor</taxon>
    </lineage>
</organism>
<evidence type="ECO:0000313" key="3">
    <source>
        <dbReference type="EMBL" id="GGA53508.1"/>
    </source>
</evidence>
<accession>A0A916RER0</accession>
<dbReference type="CDD" id="cd03809">
    <property type="entry name" value="GT4_MtfB-like"/>
    <property type="match status" value="1"/>
</dbReference>
<dbReference type="Pfam" id="PF00534">
    <property type="entry name" value="Glycos_transf_1"/>
    <property type="match status" value="1"/>
</dbReference>
<dbReference type="GO" id="GO:0016757">
    <property type="term" value="F:glycosyltransferase activity"/>
    <property type="evidence" value="ECO:0007669"/>
    <property type="project" value="InterPro"/>
</dbReference>
<dbReference type="AlphaFoldDB" id="A0A916RER0"/>
<reference evidence="3" key="1">
    <citation type="journal article" date="2014" name="Int. J. Syst. Evol. Microbiol.">
        <title>Complete genome sequence of Corynebacterium casei LMG S-19264T (=DSM 44701T), isolated from a smear-ripened cheese.</title>
        <authorList>
            <consortium name="US DOE Joint Genome Institute (JGI-PGF)"/>
            <person name="Walter F."/>
            <person name="Albersmeier A."/>
            <person name="Kalinowski J."/>
            <person name="Ruckert C."/>
        </authorList>
    </citation>
    <scope>NUCLEOTIDE SEQUENCE</scope>
    <source>
        <strain evidence="3">CGMCC 1.15320</strain>
    </source>
</reference>
<evidence type="ECO:0000256" key="1">
    <source>
        <dbReference type="ARBA" id="ARBA00022679"/>
    </source>
</evidence>
<proteinExistence type="predicted"/>
<reference evidence="3" key="2">
    <citation type="submission" date="2020-09" db="EMBL/GenBank/DDBJ databases">
        <authorList>
            <person name="Sun Q."/>
            <person name="Zhou Y."/>
        </authorList>
    </citation>
    <scope>NUCLEOTIDE SEQUENCE</scope>
    <source>
        <strain evidence="3">CGMCC 1.15320</strain>
    </source>
</reference>
<protein>
    <submittedName>
        <fullName evidence="3">Glycosyl transferase</fullName>
    </submittedName>
</protein>
<keyword evidence="4" id="KW-1185">Reference proteome</keyword>
<keyword evidence="1 3" id="KW-0808">Transferase</keyword>
<dbReference type="GO" id="GO:0009103">
    <property type="term" value="P:lipopolysaccharide biosynthetic process"/>
    <property type="evidence" value="ECO:0007669"/>
    <property type="project" value="TreeGrafter"/>
</dbReference>
<dbReference type="PANTHER" id="PTHR46401:SF2">
    <property type="entry name" value="GLYCOSYLTRANSFERASE WBBK-RELATED"/>
    <property type="match status" value="1"/>
</dbReference>
<dbReference type="InterPro" id="IPR001296">
    <property type="entry name" value="Glyco_trans_1"/>
</dbReference>
<sequence length="375" mass="40924">MPTEWTINGRFLSQTLTGVQRYAREILMAMDEQLSGSQMLRQRVKVELLLPPDAKAPPLRSIRVKTVGPLTGHAWEQLILPIHARGGLISLCNTGPVLKSRQVVCVHDLNTRMFPQSYSRAFRLLYRVMTPLLVGRVAQVVTVSRFSASLMETYGLRPRKAIAVIPNGHEHTTRWTPEHTVATASACGPDTIVLLGSNAPHKNVGLILGMADQLAEEGFRVALVGSCDPRVFANSSQRALPSNVMTLGRLSDDALAALLQNSLCLAFPSFVEGFGLPPLEAMSLGCPVVTSDRTSLPEVCGPAALYSDPEDPDAWMACFRRLRREEGLRRSLIAAGREQALRFSWKASALDYLELMAAMDSASVMARPAVPAKVA</sequence>
<dbReference type="SUPFAM" id="SSF53756">
    <property type="entry name" value="UDP-Glycosyltransferase/glycogen phosphorylase"/>
    <property type="match status" value="1"/>
</dbReference>
<dbReference type="PANTHER" id="PTHR46401">
    <property type="entry name" value="GLYCOSYLTRANSFERASE WBBK-RELATED"/>
    <property type="match status" value="1"/>
</dbReference>
<dbReference type="EMBL" id="BMIF01000001">
    <property type="protein sequence ID" value="GGA53508.1"/>
    <property type="molecule type" value="Genomic_DNA"/>
</dbReference>
<feature type="domain" description="Glycosyl transferase family 1" evidence="2">
    <location>
        <begin position="188"/>
        <end position="338"/>
    </location>
</feature>
<comment type="caution">
    <text evidence="3">The sequence shown here is derived from an EMBL/GenBank/DDBJ whole genome shotgun (WGS) entry which is preliminary data.</text>
</comment>
<evidence type="ECO:0000313" key="4">
    <source>
        <dbReference type="Proteomes" id="UP000636264"/>
    </source>
</evidence>
<gene>
    <name evidence="3" type="ORF">GCM10011385_03720</name>
</gene>
<dbReference type="Proteomes" id="UP000636264">
    <property type="component" value="Unassembled WGS sequence"/>
</dbReference>